<keyword evidence="2 4" id="KW-0238">DNA-binding</keyword>
<dbReference type="PANTHER" id="PTHR47506">
    <property type="entry name" value="TRANSCRIPTIONAL REGULATORY PROTEIN"/>
    <property type="match status" value="1"/>
</dbReference>
<dbReference type="InterPro" id="IPR009057">
    <property type="entry name" value="Homeodomain-like_sf"/>
</dbReference>
<organism evidence="6 7">
    <name type="scientific">Shewanella mangrovi</name>
    <dbReference type="NCBI Taxonomy" id="1515746"/>
    <lineage>
        <taxon>Bacteria</taxon>
        <taxon>Pseudomonadati</taxon>
        <taxon>Pseudomonadota</taxon>
        <taxon>Gammaproteobacteria</taxon>
        <taxon>Alteromonadales</taxon>
        <taxon>Shewanellaceae</taxon>
        <taxon>Shewanella</taxon>
    </lineage>
</organism>
<dbReference type="Pfam" id="PF00440">
    <property type="entry name" value="TetR_N"/>
    <property type="match status" value="1"/>
</dbReference>
<dbReference type="RefSeq" id="WP_037438830.1">
    <property type="nucleotide sequence ID" value="NZ_JPEO01000001.1"/>
</dbReference>
<dbReference type="GO" id="GO:0003677">
    <property type="term" value="F:DNA binding"/>
    <property type="evidence" value="ECO:0007669"/>
    <property type="project" value="UniProtKB-UniRule"/>
</dbReference>
<dbReference type="InterPro" id="IPR001647">
    <property type="entry name" value="HTH_TetR"/>
</dbReference>
<name>A0A094JGF8_9GAMM</name>
<dbReference type="InterPro" id="IPR036271">
    <property type="entry name" value="Tet_transcr_reg_TetR-rel_C_sf"/>
</dbReference>
<dbReference type="STRING" id="1515746.HR45_01095"/>
<dbReference type="SUPFAM" id="SSF46689">
    <property type="entry name" value="Homeodomain-like"/>
    <property type="match status" value="1"/>
</dbReference>
<dbReference type="AlphaFoldDB" id="A0A094JGF8"/>
<dbReference type="PROSITE" id="PS50977">
    <property type="entry name" value="HTH_TETR_2"/>
    <property type="match status" value="1"/>
</dbReference>
<evidence type="ECO:0000259" key="5">
    <source>
        <dbReference type="PROSITE" id="PS50977"/>
    </source>
</evidence>
<feature type="DNA-binding region" description="H-T-H motif" evidence="4">
    <location>
        <begin position="25"/>
        <end position="44"/>
    </location>
</feature>
<sequence length="183" mass="20490">MQNKRQLLVETALQLFYQHGVNSIGINEVIKHSGIAKKTLYNYFASKEELVLATLAERHQRFINWLTAQLSDCHSNRELAEKLFSGLDLWFHNKADSLGNFRGCFFINTAAEFGDPSSAIHQACLQHKRAVEALIAAHMPQPNTALLSLLCILKEGAIVCAYVNHQPDAARQSLQALLPLLHD</sequence>
<dbReference type="EMBL" id="JPEO01000001">
    <property type="protein sequence ID" value="KFZ39025.1"/>
    <property type="molecule type" value="Genomic_DNA"/>
</dbReference>
<evidence type="ECO:0000256" key="3">
    <source>
        <dbReference type="ARBA" id="ARBA00023163"/>
    </source>
</evidence>
<dbReference type="Gene3D" id="1.10.357.10">
    <property type="entry name" value="Tetracycline Repressor, domain 2"/>
    <property type="match status" value="1"/>
</dbReference>
<keyword evidence="1" id="KW-0805">Transcription regulation</keyword>
<evidence type="ECO:0000256" key="4">
    <source>
        <dbReference type="PROSITE-ProRule" id="PRU00335"/>
    </source>
</evidence>
<dbReference type="eggNOG" id="COG1309">
    <property type="taxonomic scope" value="Bacteria"/>
</dbReference>
<evidence type="ECO:0000256" key="1">
    <source>
        <dbReference type="ARBA" id="ARBA00023015"/>
    </source>
</evidence>
<evidence type="ECO:0000313" key="6">
    <source>
        <dbReference type="EMBL" id="KFZ39025.1"/>
    </source>
</evidence>
<dbReference type="Proteomes" id="UP000029264">
    <property type="component" value="Unassembled WGS sequence"/>
</dbReference>
<accession>A0A094JGF8</accession>
<comment type="caution">
    <text evidence="6">The sequence shown here is derived from an EMBL/GenBank/DDBJ whole genome shotgun (WGS) entry which is preliminary data.</text>
</comment>
<gene>
    <name evidence="6" type="ORF">HR45_01095</name>
</gene>
<dbReference type="PRINTS" id="PR00455">
    <property type="entry name" value="HTHTETR"/>
</dbReference>
<keyword evidence="3" id="KW-0804">Transcription</keyword>
<evidence type="ECO:0000256" key="2">
    <source>
        <dbReference type="ARBA" id="ARBA00023125"/>
    </source>
</evidence>
<feature type="domain" description="HTH tetR-type" evidence="5">
    <location>
        <begin position="2"/>
        <end position="62"/>
    </location>
</feature>
<dbReference type="SUPFAM" id="SSF48498">
    <property type="entry name" value="Tetracyclin repressor-like, C-terminal domain"/>
    <property type="match status" value="1"/>
</dbReference>
<reference evidence="6 7" key="1">
    <citation type="submission" date="2014-06" db="EMBL/GenBank/DDBJ databases">
        <title>Shewanella sp. YQH10.</title>
        <authorList>
            <person name="Liu Y."/>
            <person name="Zeng R."/>
        </authorList>
    </citation>
    <scope>NUCLEOTIDE SEQUENCE [LARGE SCALE GENOMIC DNA]</scope>
    <source>
        <strain evidence="6 7">YQH10</strain>
    </source>
</reference>
<keyword evidence="7" id="KW-1185">Reference proteome</keyword>
<dbReference type="OrthoDB" id="116240at2"/>
<protein>
    <submittedName>
        <fullName evidence="6">Transcriptional regulator</fullName>
    </submittedName>
</protein>
<proteinExistence type="predicted"/>
<evidence type="ECO:0000313" key="7">
    <source>
        <dbReference type="Proteomes" id="UP000029264"/>
    </source>
</evidence>
<dbReference type="PANTHER" id="PTHR47506:SF1">
    <property type="entry name" value="HTH-TYPE TRANSCRIPTIONAL REGULATOR YJDC"/>
    <property type="match status" value="1"/>
</dbReference>